<evidence type="ECO:0000313" key="3">
    <source>
        <dbReference type="Proteomes" id="UP000823604"/>
    </source>
</evidence>
<dbReference type="Pfam" id="PF00795">
    <property type="entry name" value="CN_hydrolase"/>
    <property type="match status" value="1"/>
</dbReference>
<dbReference type="Gene3D" id="3.60.110.10">
    <property type="entry name" value="Carbon-nitrogen hydrolase"/>
    <property type="match status" value="1"/>
</dbReference>
<dbReference type="EMBL" id="JADIMA010000060">
    <property type="protein sequence ID" value="MBO8473220.1"/>
    <property type="molecule type" value="Genomic_DNA"/>
</dbReference>
<gene>
    <name evidence="2" type="ORF">IAB81_06270</name>
</gene>
<accession>A0A9D9IJA2</accession>
<reference evidence="2" key="1">
    <citation type="submission" date="2020-10" db="EMBL/GenBank/DDBJ databases">
        <authorList>
            <person name="Gilroy R."/>
        </authorList>
    </citation>
    <scope>NUCLEOTIDE SEQUENCE</scope>
    <source>
        <strain evidence="2">B1-8020</strain>
    </source>
</reference>
<sequence>MRVVLIESNILWGDTKANLAENRAVISRLVKEGEIGERDLVLLPECFSTGYAMSPELVEHEDSSLALEWLLNTASEYKIAIFTSLAVEKGGKYYNRGYFVLPEGKIAATYDKRHLFMGDEAGFYTAGENIRTLDYEGWRFCLNICYDLRFPVWSRNFKDSDGKYYDIILNVSNWPTSRLDVSSLLTKARALENQAYMFFCNRTGTDPLTVYSGGSVAVDPKGRPIGKNVMSEGVNCIIAEPDRLWHDSFREYFPVLEDADGFIMEK</sequence>
<reference evidence="2" key="2">
    <citation type="journal article" date="2021" name="PeerJ">
        <title>Extensive microbial diversity within the chicken gut microbiome revealed by metagenomics and culture.</title>
        <authorList>
            <person name="Gilroy R."/>
            <person name="Ravi A."/>
            <person name="Getino M."/>
            <person name="Pursley I."/>
            <person name="Horton D.L."/>
            <person name="Alikhan N.F."/>
            <person name="Baker D."/>
            <person name="Gharbi K."/>
            <person name="Hall N."/>
            <person name="Watson M."/>
            <person name="Adriaenssens E.M."/>
            <person name="Foster-Nyarko E."/>
            <person name="Jarju S."/>
            <person name="Secka A."/>
            <person name="Antonio M."/>
            <person name="Oren A."/>
            <person name="Chaudhuri R.R."/>
            <person name="La Ragione R."/>
            <person name="Hildebrand F."/>
            <person name="Pallen M.J."/>
        </authorList>
    </citation>
    <scope>NUCLEOTIDE SEQUENCE</scope>
    <source>
        <strain evidence="2">B1-8020</strain>
    </source>
</reference>
<dbReference type="InterPro" id="IPR003010">
    <property type="entry name" value="C-N_Hydrolase"/>
</dbReference>
<dbReference type="InterPro" id="IPR036526">
    <property type="entry name" value="C-N_Hydrolase_sf"/>
</dbReference>
<dbReference type="AlphaFoldDB" id="A0A9D9IJA2"/>
<dbReference type="PANTHER" id="PTHR47799:SF1">
    <property type="entry name" value="OMEGA-AMIDASE YAFV"/>
    <property type="match status" value="1"/>
</dbReference>
<dbReference type="GO" id="GO:0050152">
    <property type="term" value="F:omega-amidase activity"/>
    <property type="evidence" value="ECO:0007669"/>
    <property type="project" value="TreeGrafter"/>
</dbReference>
<name>A0A9D9IJA2_9BACT</name>
<organism evidence="2 3">
    <name type="scientific">Candidatus Merdivivens pullicola</name>
    <dbReference type="NCBI Taxonomy" id="2840872"/>
    <lineage>
        <taxon>Bacteria</taxon>
        <taxon>Pseudomonadati</taxon>
        <taxon>Bacteroidota</taxon>
        <taxon>Bacteroidia</taxon>
        <taxon>Bacteroidales</taxon>
        <taxon>Muribaculaceae</taxon>
        <taxon>Muribaculaceae incertae sedis</taxon>
        <taxon>Candidatus Merdivivens</taxon>
    </lineage>
</organism>
<comment type="caution">
    <text evidence="2">The sequence shown here is derived from an EMBL/GenBank/DDBJ whole genome shotgun (WGS) entry which is preliminary data.</text>
</comment>
<feature type="domain" description="CN hydrolase" evidence="1">
    <location>
        <begin position="1"/>
        <end position="243"/>
    </location>
</feature>
<protein>
    <recommendedName>
        <fullName evidence="1">CN hydrolase domain-containing protein</fullName>
    </recommendedName>
</protein>
<dbReference type="Proteomes" id="UP000823604">
    <property type="component" value="Unassembled WGS sequence"/>
</dbReference>
<dbReference type="PROSITE" id="PS50263">
    <property type="entry name" value="CN_HYDROLASE"/>
    <property type="match status" value="1"/>
</dbReference>
<evidence type="ECO:0000259" key="1">
    <source>
        <dbReference type="PROSITE" id="PS50263"/>
    </source>
</evidence>
<proteinExistence type="predicted"/>
<dbReference type="PANTHER" id="PTHR47799">
    <property type="entry name" value="OMEGA-AMIDASE YAFV"/>
    <property type="match status" value="1"/>
</dbReference>
<evidence type="ECO:0000313" key="2">
    <source>
        <dbReference type="EMBL" id="MBO8473220.1"/>
    </source>
</evidence>
<dbReference type="SUPFAM" id="SSF56317">
    <property type="entry name" value="Carbon-nitrogen hydrolase"/>
    <property type="match status" value="1"/>
</dbReference>
<dbReference type="GO" id="GO:0106008">
    <property type="term" value="F:2-oxoglutaramate amidase activity"/>
    <property type="evidence" value="ECO:0007669"/>
    <property type="project" value="TreeGrafter"/>
</dbReference>
<dbReference type="InterPro" id="IPR052737">
    <property type="entry name" value="Omega-amidase_YafV"/>
</dbReference>